<keyword evidence="12" id="KW-1003">Cell membrane</keyword>
<evidence type="ECO:0000256" key="4">
    <source>
        <dbReference type="ARBA" id="ARBA00022692"/>
    </source>
</evidence>
<evidence type="ECO:0000256" key="5">
    <source>
        <dbReference type="ARBA" id="ARBA00022781"/>
    </source>
</evidence>
<comment type="similarity">
    <text evidence="1 12 13">Belongs to the ATPase B chain family.</text>
</comment>
<dbReference type="EMBL" id="MPDK01000007">
    <property type="protein sequence ID" value="PWI57977.1"/>
    <property type="molecule type" value="Genomic_DNA"/>
</dbReference>
<comment type="function">
    <text evidence="10 12">F(1)F(0) ATP synthase produces ATP from ADP in the presence of a proton or sodium gradient. F-type ATPases consist of two structural domains, F(1) containing the extramembraneous catalytic core and F(0) containing the membrane proton channel, linked together by a central stalk and a peripheral stalk. During catalysis, ATP synthesis in the catalytic domain of F(1) is coupled via a rotary mechanism of the central stalk subunits to proton translocation.</text>
</comment>
<evidence type="ECO:0000256" key="2">
    <source>
        <dbReference type="ARBA" id="ARBA00022448"/>
    </source>
</evidence>
<proteinExistence type="inferred from homology"/>
<dbReference type="GO" id="GO:0046961">
    <property type="term" value="F:proton-transporting ATPase activity, rotational mechanism"/>
    <property type="evidence" value="ECO:0007669"/>
    <property type="project" value="TreeGrafter"/>
</dbReference>
<protein>
    <recommendedName>
        <fullName evidence="12">ATP synthase subunit b</fullName>
    </recommendedName>
    <alternativeName>
        <fullName evidence="12">ATP synthase F(0) sector subunit b</fullName>
    </alternativeName>
    <alternativeName>
        <fullName evidence="12">ATPase subunit I</fullName>
    </alternativeName>
    <alternativeName>
        <fullName evidence="12">F-type ATPase subunit b</fullName>
        <shortName evidence="12">F-ATPase subunit b</shortName>
    </alternativeName>
</protein>
<dbReference type="HAMAP" id="MF_01398">
    <property type="entry name" value="ATP_synth_b_bprime"/>
    <property type="match status" value="1"/>
</dbReference>
<dbReference type="PANTHER" id="PTHR33445:SF2">
    <property type="entry name" value="ATP SYNTHASE SUBUNIT B', CHLOROPLASTIC"/>
    <property type="match status" value="1"/>
</dbReference>
<evidence type="ECO:0000256" key="1">
    <source>
        <dbReference type="ARBA" id="ARBA00005513"/>
    </source>
</evidence>
<dbReference type="GO" id="GO:0005886">
    <property type="term" value="C:plasma membrane"/>
    <property type="evidence" value="ECO:0007669"/>
    <property type="project" value="UniProtKB-SubCell"/>
</dbReference>
<evidence type="ECO:0000256" key="13">
    <source>
        <dbReference type="RuleBase" id="RU003848"/>
    </source>
</evidence>
<reference evidence="15 16" key="1">
    <citation type="submission" date="2016-11" db="EMBL/GenBank/DDBJ databases">
        <title>Comparative genomics of Acidibacillus ferroxidans species.</title>
        <authorList>
            <person name="Oliveira G."/>
            <person name="Nunes G."/>
            <person name="Oliveira R."/>
            <person name="Araujo F."/>
            <person name="Salim A."/>
            <person name="Scholte L."/>
            <person name="Morais D."/>
            <person name="Nancucheo I."/>
            <person name="Johnson D.B."/>
            <person name="Grail B."/>
            <person name="Bittencourt J."/>
            <person name="Valadares R."/>
        </authorList>
    </citation>
    <scope>NUCLEOTIDE SEQUENCE [LARGE SCALE GENOMIC DNA]</scope>
    <source>
        <strain evidence="15 16">Y002</strain>
    </source>
</reference>
<dbReference type="SUPFAM" id="SSF81573">
    <property type="entry name" value="F1F0 ATP synthase subunit B, membrane domain"/>
    <property type="match status" value="1"/>
</dbReference>
<evidence type="ECO:0000256" key="12">
    <source>
        <dbReference type="HAMAP-Rule" id="MF_01398"/>
    </source>
</evidence>
<name>A0A2U3D9L5_SULT2</name>
<dbReference type="CDD" id="cd06503">
    <property type="entry name" value="ATP-synt_Fo_b"/>
    <property type="match status" value="1"/>
</dbReference>
<evidence type="ECO:0000313" key="15">
    <source>
        <dbReference type="EMBL" id="PWI57977.1"/>
    </source>
</evidence>
<keyword evidence="16" id="KW-1185">Reference proteome</keyword>
<dbReference type="Gene3D" id="1.20.5.620">
    <property type="entry name" value="F1F0 ATP synthase subunit B, membrane domain"/>
    <property type="match status" value="1"/>
</dbReference>
<evidence type="ECO:0000256" key="6">
    <source>
        <dbReference type="ARBA" id="ARBA00022989"/>
    </source>
</evidence>
<keyword evidence="7 12" id="KW-0406">Ion transport</keyword>
<gene>
    <name evidence="12" type="primary">atpF</name>
    <name evidence="15" type="ORF">BM613_06130</name>
</gene>
<accession>A0A2U3D9L5</accession>
<comment type="subcellular location">
    <subcellularLocation>
        <location evidence="12">Cell membrane</location>
        <topology evidence="12">Single-pass membrane protein</topology>
    </subcellularLocation>
    <subcellularLocation>
        <location evidence="11">Endomembrane system</location>
        <topology evidence="11">Single-pass membrane protein</topology>
    </subcellularLocation>
</comment>
<dbReference type="Pfam" id="PF00430">
    <property type="entry name" value="ATP-synt_B"/>
    <property type="match status" value="1"/>
</dbReference>
<dbReference type="NCBIfam" id="TIGR01144">
    <property type="entry name" value="ATP_synt_b"/>
    <property type="match status" value="1"/>
</dbReference>
<keyword evidence="14" id="KW-0175">Coiled coil</keyword>
<evidence type="ECO:0000256" key="14">
    <source>
        <dbReference type="SAM" id="Coils"/>
    </source>
</evidence>
<evidence type="ECO:0000256" key="9">
    <source>
        <dbReference type="ARBA" id="ARBA00023310"/>
    </source>
</evidence>
<sequence>MFELGTFIVSIVTFLIMFWIIKTYGFAPLARMLEQRRQLVEGQISEAEQNRLQAEKYLNEQHTLLEEARKQAKEIVDAARVRADEQAREIVAAAEAEAERLLESNRQLIERERAEAMSEVMATVSSLTVELSEKLLHRHADQAVHAEMVQEAEKMLGDLAC</sequence>
<dbReference type="GO" id="GO:0045259">
    <property type="term" value="C:proton-transporting ATP synthase complex"/>
    <property type="evidence" value="ECO:0007669"/>
    <property type="project" value="UniProtKB-KW"/>
</dbReference>
<dbReference type="Proteomes" id="UP000245380">
    <property type="component" value="Unassembled WGS sequence"/>
</dbReference>
<dbReference type="AlphaFoldDB" id="A0A2U3D9L5"/>
<keyword evidence="6 12" id="KW-1133">Transmembrane helix</keyword>
<dbReference type="GO" id="GO:0012505">
    <property type="term" value="C:endomembrane system"/>
    <property type="evidence" value="ECO:0007669"/>
    <property type="project" value="UniProtKB-SubCell"/>
</dbReference>
<keyword evidence="3 12" id="KW-0138">CF(0)</keyword>
<dbReference type="InterPro" id="IPR028987">
    <property type="entry name" value="ATP_synth_B-like_membr_sf"/>
</dbReference>
<evidence type="ECO:0000313" key="16">
    <source>
        <dbReference type="Proteomes" id="UP000245380"/>
    </source>
</evidence>
<evidence type="ECO:0000256" key="8">
    <source>
        <dbReference type="ARBA" id="ARBA00023136"/>
    </source>
</evidence>
<organism evidence="15 16">
    <name type="scientific">Sulfoacidibacillus thermotolerans</name>
    <name type="common">Acidibacillus sulfuroxidans</name>
    <dbReference type="NCBI Taxonomy" id="1765684"/>
    <lineage>
        <taxon>Bacteria</taxon>
        <taxon>Bacillati</taxon>
        <taxon>Bacillota</taxon>
        <taxon>Bacilli</taxon>
        <taxon>Bacillales</taxon>
        <taxon>Alicyclobacillaceae</taxon>
        <taxon>Sulfoacidibacillus</taxon>
    </lineage>
</organism>
<evidence type="ECO:0000256" key="11">
    <source>
        <dbReference type="ARBA" id="ARBA00037847"/>
    </source>
</evidence>
<evidence type="ECO:0000256" key="7">
    <source>
        <dbReference type="ARBA" id="ARBA00023065"/>
    </source>
</evidence>
<evidence type="ECO:0000256" key="10">
    <source>
        <dbReference type="ARBA" id="ARBA00025198"/>
    </source>
</evidence>
<dbReference type="InterPro" id="IPR002146">
    <property type="entry name" value="ATP_synth_b/b'su_bac/chlpt"/>
</dbReference>
<dbReference type="InterPro" id="IPR050059">
    <property type="entry name" value="ATP_synthase_B_chain"/>
</dbReference>
<evidence type="ECO:0000256" key="3">
    <source>
        <dbReference type="ARBA" id="ARBA00022547"/>
    </source>
</evidence>
<keyword evidence="2 12" id="KW-0813">Transport</keyword>
<feature type="transmembrane region" description="Helical" evidence="12">
    <location>
        <begin position="6"/>
        <end position="27"/>
    </location>
</feature>
<comment type="function">
    <text evidence="12">Component of the F(0) channel, it forms part of the peripheral stalk, linking F(1) to F(0).</text>
</comment>
<dbReference type="PANTHER" id="PTHR33445">
    <property type="entry name" value="ATP SYNTHASE SUBUNIT B', CHLOROPLASTIC"/>
    <property type="match status" value="1"/>
</dbReference>
<dbReference type="GO" id="GO:0046933">
    <property type="term" value="F:proton-transporting ATP synthase activity, rotational mechanism"/>
    <property type="evidence" value="ECO:0007669"/>
    <property type="project" value="UniProtKB-UniRule"/>
</dbReference>
<dbReference type="InterPro" id="IPR005864">
    <property type="entry name" value="ATP_synth_F0_bsu_bac"/>
</dbReference>
<keyword evidence="9 12" id="KW-0066">ATP synthesis</keyword>
<comment type="caution">
    <text evidence="15">The sequence shown here is derived from an EMBL/GenBank/DDBJ whole genome shotgun (WGS) entry which is preliminary data.</text>
</comment>
<keyword evidence="8 12" id="KW-0472">Membrane</keyword>
<keyword evidence="4 12" id="KW-0812">Transmembrane</keyword>
<feature type="coiled-coil region" evidence="14">
    <location>
        <begin position="30"/>
        <end position="115"/>
    </location>
</feature>
<keyword evidence="5 12" id="KW-0375">Hydrogen ion transport</keyword>
<comment type="subunit">
    <text evidence="12">F-type ATPases have 2 components, F(1) - the catalytic core - and F(0) - the membrane proton channel. F(1) has five subunits: alpha(3), beta(3), gamma(1), delta(1), epsilon(1). F(0) has three main subunits: a(1), b(2) and c(10-14). The alpha and beta chains form an alternating ring which encloses part of the gamma chain. F(1) is attached to F(0) by a central stalk formed by the gamma and epsilon chains, while a peripheral stalk is formed by the delta and b chains.</text>
</comment>